<dbReference type="RefSeq" id="WP_170862666.1">
    <property type="nucleotide sequence ID" value="NZ_FRCZ01000003.1"/>
</dbReference>
<dbReference type="STRING" id="1027249.SAMN05216179_1760"/>
<dbReference type="Proteomes" id="UP000184184">
    <property type="component" value="Unassembled WGS sequence"/>
</dbReference>
<dbReference type="AlphaFoldDB" id="A0A1M7NTY2"/>
<gene>
    <name evidence="1" type="ORF">SAMN05216179_1760</name>
</gene>
<protein>
    <submittedName>
        <fullName evidence="1">Uncharacterized protein</fullName>
    </submittedName>
</protein>
<proteinExistence type="predicted"/>
<name>A0A1M7NTY2_9BACI</name>
<keyword evidence="2" id="KW-1185">Reference proteome</keyword>
<dbReference type="EMBL" id="FRCZ01000003">
    <property type="protein sequence ID" value="SHN07494.1"/>
    <property type="molecule type" value="Genomic_DNA"/>
</dbReference>
<evidence type="ECO:0000313" key="1">
    <source>
        <dbReference type="EMBL" id="SHN07494.1"/>
    </source>
</evidence>
<organism evidence="1 2">
    <name type="scientific">Gracilibacillus kekensis</name>
    <dbReference type="NCBI Taxonomy" id="1027249"/>
    <lineage>
        <taxon>Bacteria</taxon>
        <taxon>Bacillati</taxon>
        <taxon>Bacillota</taxon>
        <taxon>Bacilli</taxon>
        <taxon>Bacillales</taxon>
        <taxon>Bacillaceae</taxon>
        <taxon>Gracilibacillus</taxon>
    </lineage>
</organism>
<evidence type="ECO:0000313" key="2">
    <source>
        <dbReference type="Proteomes" id="UP000184184"/>
    </source>
</evidence>
<sequence>MSFIVILGVLAIILFLFFREQAVRYLEKNNHMILNPTENSDEAKL</sequence>
<reference evidence="1 2" key="1">
    <citation type="submission" date="2016-11" db="EMBL/GenBank/DDBJ databases">
        <authorList>
            <person name="Jaros S."/>
            <person name="Januszkiewicz K."/>
            <person name="Wedrychowicz H."/>
        </authorList>
    </citation>
    <scope>NUCLEOTIDE SEQUENCE [LARGE SCALE GENOMIC DNA]</scope>
    <source>
        <strain evidence="1 2">CGMCC 1.10681</strain>
    </source>
</reference>
<accession>A0A1M7NTY2</accession>